<dbReference type="OrthoDB" id="3006363at2759"/>
<protein>
    <submittedName>
        <fullName evidence="3">Uncharacterized protein</fullName>
    </submittedName>
</protein>
<feature type="compositionally biased region" description="Polar residues" evidence="1">
    <location>
        <begin position="16"/>
        <end position="25"/>
    </location>
</feature>
<feature type="compositionally biased region" description="Basic and acidic residues" evidence="1">
    <location>
        <begin position="360"/>
        <end position="369"/>
    </location>
</feature>
<evidence type="ECO:0000256" key="2">
    <source>
        <dbReference type="SAM" id="Phobius"/>
    </source>
</evidence>
<dbReference type="Gene3D" id="2.60.120.260">
    <property type="entry name" value="Galactose-binding domain-like"/>
    <property type="match status" value="1"/>
</dbReference>
<dbReference type="EMBL" id="MNAD01001484">
    <property type="protein sequence ID" value="OJT05144.1"/>
    <property type="molecule type" value="Genomic_DNA"/>
</dbReference>
<dbReference type="OMA" id="TESIMRD"/>
<reference evidence="3 4" key="1">
    <citation type="submission" date="2016-10" db="EMBL/GenBank/DDBJ databases">
        <title>Genome sequence of the basidiomycete white-rot fungus Trametes pubescens.</title>
        <authorList>
            <person name="Makela M.R."/>
            <person name="Granchi Z."/>
            <person name="Peng M."/>
            <person name="De Vries R.P."/>
            <person name="Grigoriev I."/>
            <person name="Riley R."/>
            <person name="Hilden K."/>
        </authorList>
    </citation>
    <scope>NUCLEOTIDE SEQUENCE [LARGE SCALE GENOMIC DNA]</scope>
    <source>
        <strain evidence="3 4">FBCC735</strain>
    </source>
</reference>
<dbReference type="AlphaFoldDB" id="A0A1M2VC41"/>
<name>A0A1M2VC41_TRAPU</name>
<keyword evidence="2" id="KW-0472">Membrane</keyword>
<feature type="transmembrane region" description="Helical" evidence="2">
    <location>
        <begin position="283"/>
        <end position="305"/>
    </location>
</feature>
<sequence length="417" mass="43533">MASLIAAYTRRKQTLRDISSNSTFTPLHKPDNHGGPSSSSSGENLDTNGCHGGDDNGQSDNNGGKSGGDGGDDDKNGDGSNGNCQSGSSSSQNGQHGNASSGNDSGQGGSPGQNFNDCGAALKPLMPDPRLCMAVNENDGRLKYGTGWVLSSGDPNGRSLTSHSTTVNGSSVVVDFSGTSIVVFGTVPPGNMSAVPPSASYSIDGRRAFELSLPASNRCIPNQQFFQSPTLSPGEHNLTINVTTTGSPYILDYLWFCGPSAPSADSSGTSSKTVHDGFSRVDAIVVGSVGGVIFLLGVAALVWFLRRRKRQLKLRQLNIAPSPVSSWLHSQNYSGSGTEIVFTSTESIMRDNPTDSSTADSKEHQRKTLDLSMPITTTFPDLPPGLASSPPVFHNTPEGHTSLAPPPWTVRSLSTAS</sequence>
<organism evidence="3 4">
    <name type="scientific">Trametes pubescens</name>
    <name type="common">White-rot fungus</name>
    <dbReference type="NCBI Taxonomy" id="154538"/>
    <lineage>
        <taxon>Eukaryota</taxon>
        <taxon>Fungi</taxon>
        <taxon>Dikarya</taxon>
        <taxon>Basidiomycota</taxon>
        <taxon>Agaricomycotina</taxon>
        <taxon>Agaricomycetes</taxon>
        <taxon>Polyporales</taxon>
        <taxon>Polyporaceae</taxon>
        <taxon>Trametes</taxon>
    </lineage>
</organism>
<feature type="compositionally biased region" description="Polar residues" evidence="1">
    <location>
        <begin position="35"/>
        <end position="47"/>
    </location>
</feature>
<feature type="compositionally biased region" description="Low complexity" evidence="1">
    <location>
        <begin position="81"/>
        <end position="103"/>
    </location>
</feature>
<feature type="region of interest" description="Disordered" evidence="1">
    <location>
        <begin position="1"/>
        <end position="120"/>
    </location>
</feature>
<keyword evidence="4" id="KW-1185">Reference proteome</keyword>
<comment type="caution">
    <text evidence="3">The sequence shown here is derived from an EMBL/GenBank/DDBJ whole genome shotgun (WGS) entry which is preliminary data.</text>
</comment>
<proteinExistence type="predicted"/>
<keyword evidence="2" id="KW-1133">Transmembrane helix</keyword>
<feature type="region of interest" description="Disordered" evidence="1">
    <location>
        <begin position="347"/>
        <end position="417"/>
    </location>
</feature>
<accession>A0A1M2VC41</accession>
<evidence type="ECO:0000313" key="4">
    <source>
        <dbReference type="Proteomes" id="UP000184267"/>
    </source>
</evidence>
<keyword evidence="2" id="KW-0812">Transmembrane</keyword>
<gene>
    <name evidence="3" type="ORF">TRAPUB_4070</name>
</gene>
<dbReference type="Proteomes" id="UP000184267">
    <property type="component" value="Unassembled WGS sequence"/>
</dbReference>
<evidence type="ECO:0000256" key="1">
    <source>
        <dbReference type="SAM" id="MobiDB-lite"/>
    </source>
</evidence>
<evidence type="ECO:0000313" key="3">
    <source>
        <dbReference type="EMBL" id="OJT05144.1"/>
    </source>
</evidence>